<evidence type="ECO:0000313" key="1">
    <source>
        <dbReference type="EMBL" id="AKP54233.1"/>
    </source>
</evidence>
<sequence length="71" mass="7705">MFILNPKYAIDNLLRAEIASKSATSLLFSISPLRCYAIISKQPDFLAIATLPVNTGQASPLTLSGRRNPIT</sequence>
<organism evidence="1 2">
    <name type="scientific">Cyclobacterium amurskyense</name>
    <dbReference type="NCBI Taxonomy" id="320787"/>
    <lineage>
        <taxon>Bacteria</taxon>
        <taxon>Pseudomonadati</taxon>
        <taxon>Bacteroidota</taxon>
        <taxon>Cytophagia</taxon>
        <taxon>Cytophagales</taxon>
        <taxon>Cyclobacteriaceae</taxon>
        <taxon>Cyclobacterium</taxon>
    </lineage>
</organism>
<proteinExistence type="predicted"/>
<dbReference type="EMBL" id="CP012040">
    <property type="protein sequence ID" value="AKP54233.1"/>
    <property type="molecule type" value="Genomic_DNA"/>
</dbReference>
<gene>
    <name evidence="1" type="ORF">CA2015_4912</name>
</gene>
<keyword evidence="2" id="KW-1185">Reference proteome</keyword>
<dbReference type="AlphaFoldDB" id="A0A0H4PMB8"/>
<reference evidence="1 2" key="1">
    <citation type="submission" date="2015-07" db="EMBL/GenBank/DDBJ databases">
        <authorList>
            <person name="Kim K.M."/>
        </authorList>
    </citation>
    <scope>NUCLEOTIDE SEQUENCE [LARGE SCALE GENOMIC DNA]</scope>
    <source>
        <strain evidence="1 2">KCTC 12363</strain>
    </source>
</reference>
<protein>
    <submittedName>
        <fullName evidence="1">Uncharacterized protein</fullName>
    </submittedName>
</protein>
<name>A0A0H4PMB8_9BACT</name>
<dbReference type="KEGG" id="camu:CA2015_4912"/>
<dbReference type="Proteomes" id="UP000036520">
    <property type="component" value="Chromosome"/>
</dbReference>
<evidence type="ECO:0000313" key="2">
    <source>
        <dbReference type="Proteomes" id="UP000036520"/>
    </source>
</evidence>
<accession>A0A0H4PMB8</accession>